<evidence type="ECO:0000256" key="1">
    <source>
        <dbReference type="ARBA" id="ARBA00004141"/>
    </source>
</evidence>
<gene>
    <name evidence="8" type="ORF">NSCI0253_LOCUS20111</name>
</gene>
<dbReference type="AlphaFoldDB" id="A0A7S1A8A4"/>
<dbReference type="Gene3D" id="1.10.238.10">
    <property type="entry name" value="EF-hand"/>
    <property type="match status" value="1"/>
</dbReference>
<evidence type="ECO:0000256" key="4">
    <source>
        <dbReference type="ARBA" id="ARBA00022989"/>
    </source>
</evidence>
<evidence type="ECO:0000259" key="7">
    <source>
        <dbReference type="PROSITE" id="PS50222"/>
    </source>
</evidence>
<evidence type="ECO:0000256" key="5">
    <source>
        <dbReference type="ARBA" id="ARBA00023136"/>
    </source>
</evidence>
<name>A0A7S1A8A4_NOCSC</name>
<dbReference type="Pfam" id="PF00036">
    <property type="entry name" value="EF-hand_1"/>
    <property type="match status" value="1"/>
</dbReference>
<feature type="domain" description="EF-hand" evidence="7">
    <location>
        <begin position="179"/>
        <end position="214"/>
    </location>
</feature>
<keyword evidence="4 6" id="KW-1133">Transmembrane helix</keyword>
<accession>A0A7S1A8A4</accession>
<dbReference type="CDD" id="cd00051">
    <property type="entry name" value="EFh"/>
    <property type="match status" value="1"/>
</dbReference>
<evidence type="ECO:0000256" key="6">
    <source>
        <dbReference type="SAM" id="Phobius"/>
    </source>
</evidence>
<evidence type="ECO:0000256" key="2">
    <source>
        <dbReference type="ARBA" id="ARBA00022692"/>
    </source>
</evidence>
<feature type="transmembrane region" description="Helical" evidence="6">
    <location>
        <begin position="54"/>
        <end position="72"/>
    </location>
</feature>
<dbReference type="SUPFAM" id="SSF47473">
    <property type="entry name" value="EF-hand"/>
    <property type="match status" value="1"/>
</dbReference>
<dbReference type="InterPro" id="IPR005821">
    <property type="entry name" value="Ion_trans_dom"/>
</dbReference>
<feature type="transmembrane region" description="Helical" evidence="6">
    <location>
        <begin position="12"/>
        <end position="33"/>
    </location>
</feature>
<evidence type="ECO:0000313" key="8">
    <source>
        <dbReference type="EMBL" id="CAD8845761.1"/>
    </source>
</evidence>
<dbReference type="InterPro" id="IPR002048">
    <property type="entry name" value="EF_hand_dom"/>
</dbReference>
<dbReference type="PROSITE" id="PS50222">
    <property type="entry name" value="EF_HAND_2"/>
    <property type="match status" value="2"/>
</dbReference>
<comment type="subcellular location">
    <subcellularLocation>
        <location evidence="1">Membrane</location>
        <topology evidence="1">Multi-pass membrane protein</topology>
    </subcellularLocation>
</comment>
<sequence>MLAIMHSMMALMWAIVLLIIIIFLFAVIFILGAEDYVRGAEARDDLVWKIRQEFNSMPRVLLTLFAIVTGGLNWSNTEYVLRSISPFHGMLLLLYVSLMLLAMMNIVTGIFVNDAIESAQTDVDLQAQMEVERTSRVMDELKRLFREFDSDASGTITLEEFTEHLAHDGVKTILSVLEIEVADAIAFFEVLDVDSTQELDIDEFVMGCIYLKGAAKMVDMATLMREHKMMMSQSMKQVCKMEDRVVKLAEQLDCVVWILRKEQFSSPLPMSVEVPNHAPYSIETTTMA</sequence>
<dbReference type="InterPro" id="IPR011992">
    <property type="entry name" value="EF-hand-dom_pair"/>
</dbReference>
<dbReference type="GO" id="GO:0005509">
    <property type="term" value="F:calcium ion binding"/>
    <property type="evidence" value="ECO:0007669"/>
    <property type="project" value="InterPro"/>
</dbReference>
<dbReference type="PROSITE" id="PS00018">
    <property type="entry name" value="EF_HAND_1"/>
    <property type="match status" value="2"/>
</dbReference>
<keyword evidence="2 6" id="KW-0812">Transmembrane</keyword>
<dbReference type="SMART" id="SM00054">
    <property type="entry name" value="EFh"/>
    <property type="match status" value="2"/>
</dbReference>
<feature type="transmembrane region" description="Helical" evidence="6">
    <location>
        <begin position="92"/>
        <end position="112"/>
    </location>
</feature>
<protein>
    <recommendedName>
        <fullName evidence="7">EF-hand domain-containing protein</fullName>
    </recommendedName>
</protein>
<proteinExistence type="predicted"/>
<keyword evidence="5 6" id="KW-0472">Membrane</keyword>
<dbReference type="Pfam" id="PF00520">
    <property type="entry name" value="Ion_trans"/>
    <property type="match status" value="1"/>
</dbReference>
<organism evidence="8">
    <name type="scientific">Noctiluca scintillans</name>
    <name type="common">Sea sparkle</name>
    <name type="synonym">Red tide dinoflagellate</name>
    <dbReference type="NCBI Taxonomy" id="2966"/>
    <lineage>
        <taxon>Eukaryota</taxon>
        <taxon>Sar</taxon>
        <taxon>Alveolata</taxon>
        <taxon>Dinophyceae</taxon>
        <taxon>Noctilucales</taxon>
        <taxon>Noctilucaceae</taxon>
        <taxon>Noctiluca</taxon>
    </lineage>
</organism>
<reference evidence="8" key="1">
    <citation type="submission" date="2021-01" db="EMBL/GenBank/DDBJ databases">
        <authorList>
            <person name="Corre E."/>
            <person name="Pelletier E."/>
            <person name="Niang G."/>
            <person name="Scheremetjew M."/>
            <person name="Finn R."/>
            <person name="Kale V."/>
            <person name="Holt S."/>
            <person name="Cochrane G."/>
            <person name="Meng A."/>
            <person name="Brown T."/>
            <person name="Cohen L."/>
        </authorList>
    </citation>
    <scope>NUCLEOTIDE SEQUENCE</scope>
</reference>
<dbReference type="GO" id="GO:0005216">
    <property type="term" value="F:monoatomic ion channel activity"/>
    <property type="evidence" value="ECO:0007669"/>
    <property type="project" value="InterPro"/>
</dbReference>
<keyword evidence="3" id="KW-0106">Calcium</keyword>
<dbReference type="EMBL" id="HBFQ01028572">
    <property type="protein sequence ID" value="CAD8845761.1"/>
    <property type="molecule type" value="Transcribed_RNA"/>
</dbReference>
<dbReference type="InterPro" id="IPR018247">
    <property type="entry name" value="EF_Hand_1_Ca_BS"/>
</dbReference>
<evidence type="ECO:0000256" key="3">
    <source>
        <dbReference type="ARBA" id="ARBA00022837"/>
    </source>
</evidence>
<dbReference type="GO" id="GO:0016020">
    <property type="term" value="C:membrane"/>
    <property type="evidence" value="ECO:0007669"/>
    <property type="project" value="UniProtKB-SubCell"/>
</dbReference>
<feature type="domain" description="EF-hand" evidence="7">
    <location>
        <begin position="136"/>
        <end position="171"/>
    </location>
</feature>
<dbReference type="Gene3D" id="1.10.287.70">
    <property type="match status" value="1"/>
</dbReference>